<dbReference type="InterPro" id="IPR016197">
    <property type="entry name" value="Chromo-like_dom_sf"/>
</dbReference>
<evidence type="ECO:0000313" key="7">
    <source>
        <dbReference type="Proteomes" id="UP001152320"/>
    </source>
</evidence>
<dbReference type="InterPro" id="IPR023780">
    <property type="entry name" value="Chromo_domain"/>
</dbReference>
<evidence type="ECO:0000256" key="4">
    <source>
        <dbReference type="SAM" id="Phobius"/>
    </source>
</evidence>
<keyword evidence="4" id="KW-1133">Transmembrane helix</keyword>
<dbReference type="PROSITE" id="PS50013">
    <property type="entry name" value="CHROMO_2"/>
    <property type="match status" value="1"/>
</dbReference>
<keyword evidence="4" id="KW-0812">Transmembrane</keyword>
<dbReference type="Proteomes" id="UP001152320">
    <property type="component" value="Chromosome 5"/>
</dbReference>
<dbReference type="CDD" id="cd00024">
    <property type="entry name" value="CD_CSD"/>
    <property type="match status" value="1"/>
</dbReference>
<sequence>MENEFEVEKILGKRTRNGIVKYKIRWKGFDETEDTWEPEENLTHCQELLDIYNSEKERDMTIIDQTIRERFPHASKESSVLSSPKYTSTPAPRAVKNDIKPVKRPERLLKEPDLTNSFSPRINKENNSEFTYTEWEDEPYSRWPLIILAVLVIVLILLVTPVGEFT</sequence>
<dbReference type="GO" id="GO:0005634">
    <property type="term" value="C:nucleus"/>
    <property type="evidence" value="ECO:0007669"/>
    <property type="project" value="UniProtKB-SubCell"/>
</dbReference>
<comment type="subcellular location">
    <subcellularLocation>
        <location evidence="1">Nucleus</location>
    </subcellularLocation>
</comment>
<dbReference type="InterPro" id="IPR051219">
    <property type="entry name" value="Heterochromatin_chromo-domain"/>
</dbReference>
<feature type="region of interest" description="Disordered" evidence="3">
    <location>
        <begin position="74"/>
        <end position="97"/>
    </location>
</feature>
<protein>
    <submittedName>
        <fullName evidence="6">Testis-specific chromodomain protein Y 2</fullName>
    </submittedName>
</protein>
<evidence type="ECO:0000259" key="5">
    <source>
        <dbReference type="PROSITE" id="PS50013"/>
    </source>
</evidence>
<dbReference type="OrthoDB" id="5376140at2759"/>
<dbReference type="EMBL" id="JAIZAY010000005">
    <property type="protein sequence ID" value="KAJ8041692.1"/>
    <property type="molecule type" value="Genomic_DNA"/>
</dbReference>
<dbReference type="PRINTS" id="PR00504">
    <property type="entry name" value="CHROMODOMAIN"/>
</dbReference>
<dbReference type="InterPro" id="IPR017984">
    <property type="entry name" value="Chromo_dom_subgr"/>
</dbReference>
<feature type="transmembrane region" description="Helical" evidence="4">
    <location>
        <begin position="143"/>
        <end position="163"/>
    </location>
</feature>
<dbReference type="Pfam" id="PF00385">
    <property type="entry name" value="Chromo"/>
    <property type="match status" value="1"/>
</dbReference>
<evidence type="ECO:0000256" key="3">
    <source>
        <dbReference type="SAM" id="MobiDB-lite"/>
    </source>
</evidence>
<evidence type="ECO:0000256" key="2">
    <source>
        <dbReference type="ARBA" id="ARBA00023242"/>
    </source>
</evidence>
<dbReference type="InterPro" id="IPR000953">
    <property type="entry name" value="Chromo/chromo_shadow_dom"/>
</dbReference>
<name>A0A9Q1CB56_HOLLE</name>
<keyword evidence="7" id="KW-1185">Reference proteome</keyword>
<keyword evidence="2" id="KW-0539">Nucleus</keyword>
<dbReference type="SUPFAM" id="SSF54160">
    <property type="entry name" value="Chromo domain-like"/>
    <property type="match status" value="1"/>
</dbReference>
<comment type="caution">
    <text evidence="6">The sequence shown here is derived from an EMBL/GenBank/DDBJ whole genome shotgun (WGS) entry which is preliminary data.</text>
</comment>
<dbReference type="InterPro" id="IPR023779">
    <property type="entry name" value="Chromodomain_CS"/>
</dbReference>
<evidence type="ECO:0000313" key="6">
    <source>
        <dbReference type="EMBL" id="KAJ8041692.1"/>
    </source>
</evidence>
<feature type="compositionally biased region" description="Polar residues" evidence="3">
    <location>
        <begin position="77"/>
        <end position="90"/>
    </location>
</feature>
<accession>A0A9Q1CB56</accession>
<proteinExistence type="predicted"/>
<dbReference type="PANTHER" id="PTHR22812">
    <property type="entry name" value="CHROMOBOX PROTEIN"/>
    <property type="match status" value="1"/>
</dbReference>
<dbReference type="AlphaFoldDB" id="A0A9Q1CB56"/>
<evidence type="ECO:0000256" key="1">
    <source>
        <dbReference type="ARBA" id="ARBA00004123"/>
    </source>
</evidence>
<dbReference type="SMART" id="SM00298">
    <property type="entry name" value="CHROMO"/>
    <property type="match status" value="1"/>
</dbReference>
<dbReference type="Gene3D" id="2.40.50.40">
    <property type="match status" value="1"/>
</dbReference>
<keyword evidence="4" id="KW-0472">Membrane</keyword>
<dbReference type="PROSITE" id="PS00598">
    <property type="entry name" value="CHROMO_1"/>
    <property type="match status" value="1"/>
</dbReference>
<organism evidence="6 7">
    <name type="scientific">Holothuria leucospilota</name>
    <name type="common">Black long sea cucumber</name>
    <name type="synonym">Mertensiothuria leucospilota</name>
    <dbReference type="NCBI Taxonomy" id="206669"/>
    <lineage>
        <taxon>Eukaryota</taxon>
        <taxon>Metazoa</taxon>
        <taxon>Echinodermata</taxon>
        <taxon>Eleutherozoa</taxon>
        <taxon>Echinozoa</taxon>
        <taxon>Holothuroidea</taxon>
        <taxon>Aspidochirotacea</taxon>
        <taxon>Aspidochirotida</taxon>
        <taxon>Holothuriidae</taxon>
        <taxon>Holothuria</taxon>
    </lineage>
</organism>
<feature type="domain" description="Chromo" evidence="5">
    <location>
        <begin position="5"/>
        <end position="64"/>
    </location>
</feature>
<reference evidence="6" key="1">
    <citation type="submission" date="2021-10" db="EMBL/GenBank/DDBJ databases">
        <title>Tropical sea cucumber genome reveals ecological adaptation and Cuvierian tubules defense mechanism.</title>
        <authorList>
            <person name="Chen T."/>
        </authorList>
    </citation>
    <scope>NUCLEOTIDE SEQUENCE</scope>
    <source>
        <strain evidence="6">Nanhai2018</strain>
        <tissue evidence="6">Muscle</tissue>
    </source>
</reference>
<gene>
    <name evidence="6" type="ORF">HOLleu_12582</name>
</gene>